<dbReference type="GeneID" id="109266402"/>
<sequence length="200" mass="22492">MKAIDGSKWRCYLADFRQVASRDPAVEQLGAQFLEKWEPKVRLAFGTDPVKLWLPTFQGHPIVRCIEPTSPNLLPRALHVRPLPALLSQLSLALRLTSSSHEDLFSFLKQAHLASATGLLHLTFPTAWKTFLSDLSIFLPFRHWAVTSSMELSLPSVLSSLPPQAPPPHPLYPLLFCLHGTHQYPRLCNLSVSLSMLIRK</sequence>
<name>A0A9V1FJH2_PANPR</name>
<organism evidence="1 2">
    <name type="scientific">Panthera pardus</name>
    <name type="common">Leopard</name>
    <name type="synonym">Felis pardus</name>
    <dbReference type="NCBI Taxonomy" id="9691"/>
    <lineage>
        <taxon>Eukaryota</taxon>
        <taxon>Metazoa</taxon>
        <taxon>Chordata</taxon>
        <taxon>Craniata</taxon>
        <taxon>Vertebrata</taxon>
        <taxon>Euteleostomi</taxon>
        <taxon>Mammalia</taxon>
        <taxon>Eutheria</taxon>
        <taxon>Laurasiatheria</taxon>
        <taxon>Carnivora</taxon>
        <taxon>Feliformia</taxon>
        <taxon>Felidae</taxon>
        <taxon>Pantherinae</taxon>
        <taxon>Panthera</taxon>
    </lineage>
</organism>
<gene>
    <name evidence="2" type="primary">LOC109266402</name>
</gene>
<dbReference type="RefSeq" id="XP_019303949.2">
    <property type="nucleotide sequence ID" value="XM_019448404.2"/>
</dbReference>
<accession>A0A9V1FJH2</accession>
<protein>
    <submittedName>
        <fullName evidence="2">Uncharacterized protein LOC109266402</fullName>
    </submittedName>
</protein>
<keyword evidence="1" id="KW-1185">Reference proteome</keyword>
<proteinExistence type="predicted"/>
<dbReference type="KEGG" id="ppad:109266402"/>
<dbReference type="Proteomes" id="UP001165780">
    <property type="component" value="Unplaced"/>
</dbReference>
<dbReference type="AlphaFoldDB" id="A0A9V1FJH2"/>
<evidence type="ECO:0000313" key="2">
    <source>
        <dbReference type="RefSeq" id="XP_019303949.2"/>
    </source>
</evidence>
<reference evidence="2" key="1">
    <citation type="submission" date="2025-08" db="UniProtKB">
        <authorList>
            <consortium name="RefSeq"/>
        </authorList>
    </citation>
    <scope>IDENTIFICATION</scope>
    <source>
        <tissue evidence="2">Whole blood</tissue>
    </source>
</reference>
<evidence type="ECO:0000313" key="1">
    <source>
        <dbReference type="Proteomes" id="UP001165780"/>
    </source>
</evidence>